<evidence type="ECO:0000256" key="1">
    <source>
        <dbReference type="SAM" id="MobiDB-lite"/>
    </source>
</evidence>
<dbReference type="Pfam" id="PF07393">
    <property type="entry name" value="Sec10_HB"/>
    <property type="match status" value="1"/>
</dbReference>
<dbReference type="PANTHER" id="PTHR12100:SF1">
    <property type="entry name" value="RECYCLIN-1"/>
    <property type="match status" value="1"/>
</dbReference>
<dbReference type="InterPro" id="IPR001810">
    <property type="entry name" value="F-box_dom"/>
</dbReference>
<dbReference type="GO" id="GO:0000145">
    <property type="term" value="C:exocyst"/>
    <property type="evidence" value="ECO:0007669"/>
    <property type="project" value="TreeGrafter"/>
</dbReference>
<keyword evidence="4" id="KW-1185">Reference proteome</keyword>
<sequence length="936" mass="103987">MEKFATLEPVKLYSSAASTGARFLSRATGHKPVESAPSLVGRLPSDLHLLILSYLPVPDISSYSRCCHATAEFVRNEPIWEKRWKVLGVDGDPAMKKVLDVLERKSNDKLVESRAAAPPIIPVDDDFGDFATADAFVQPPPDEMGDFVGAFQNVQSISMVNPKPPPKDTFRTKYTRVHTLLKPLTKLLSSPPHVILSDLASEVTSSLHNQAKTLHLLSSFLSSKVQPVRQWESLFVSLRSAMDRFDATLLAAFDVADGKGDEAQMREAAESSWEVWDASSGDWEMGKVWAEKREIFYQQGRWRALDNFTSEGQLDFGAMDEFMDVILGAITEHGARAVRVFPPASQVLIQFAERLATEVVGEYITTLLTHAREISNDTYLKSAAASFREAWKMVDAIMEAAKQRIDSKVDKNKAEDVVYRMFEVNMDEYLDEEVESVKLAFDTICKGWDREASALTPTTADGTRQFLSSQNPALLKRNVLASFTNILLLPVTIVPRTVGAVGGALMTGGTAAVQGIQMLNPQRWVSGPGGTTGAGRPNGYSKNLQANALFEGDGEDEEDYVPTVNGAHKKSVSVAQLELASPTPLMTPGVTPSSAGSTTSNDTRQLDLLLSLDVALEIIHADRESLKRVETFAGYPGHYGHRVRDTIEELFILMLQALGDQHVSRGFAKATEQMREYKPGEHSDTANVAPLVQFFELVHIGDTIQSITQVYFDKELAHHIDKTDFLNAVVREKKRFENSLDDSVATGLNAGTEVLMNQVEHIILTLTKPREYYPPEDTPLELGPTKGCQEAIRCLENHCKLLKGSTSKEVLEVFYQEVGLRLIGILQKHIKRQIISLEGGFQVIADLNAYNAFISTLKISSISADFAHLRMLGHVYVVEDAKDLAQIVKDVARYGGEYRPEDIYEFIQRRSDWKKIEKIVDKTMYNLSFKEDCVIC</sequence>
<dbReference type="SUPFAM" id="SSF81383">
    <property type="entry name" value="F-box domain"/>
    <property type="match status" value="1"/>
</dbReference>
<dbReference type="InterPro" id="IPR036047">
    <property type="entry name" value="F-box-like_dom_sf"/>
</dbReference>
<gene>
    <name evidence="3" type="ORF">BDN70DRAFT_874013</name>
</gene>
<accession>A0A9P6D563</accession>
<organism evidence="3 4">
    <name type="scientific">Pholiota conissans</name>
    <dbReference type="NCBI Taxonomy" id="109636"/>
    <lineage>
        <taxon>Eukaryota</taxon>
        <taxon>Fungi</taxon>
        <taxon>Dikarya</taxon>
        <taxon>Basidiomycota</taxon>
        <taxon>Agaricomycotina</taxon>
        <taxon>Agaricomycetes</taxon>
        <taxon>Agaricomycetidae</taxon>
        <taxon>Agaricales</taxon>
        <taxon>Agaricineae</taxon>
        <taxon>Strophariaceae</taxon>
        <taxon>Pholiota</taxon>
    </lineage>
</organism>
<name>A0A9P6D563_9AGAR</name>
<dbReference type="PROSITE" id="PS50181">
    <property type="entry name" value="FBOX"/>
    <property type="match status" value="1"/>
</dbReference>
<dbReference type="InterPro" id="IPR048627">
    <property type="entry name" value="Sec10_HB"/>
</dbReference>
<feature type="region of interest" description="Disordered" evidence="1">
    <location>
        <begin position="582"/>
        <end position="601"/>
    </location>
</feature>
<protein>
    <submittedName>
        <fullName evidence="3">F-box protein pof6</fullName>
    </submittedName>
</protein>
<reference evidence="3" key="1">
    <citation type="submission" date="2020-11" db="EMBL/GenBank/DDBJ databases">
        <authorList>
            <consortium name="DOE Joint Genome Institute"/>
            <person name="Ahrendt S."/>
            <person name="Riley R."/>
            <person name="Andreopoulos W."/>
            <person name="Labutti K."/>
            <person name="Pangilinan J."/>
            <person name="Ruiz-Duenas F.J."/>
            <person name="Barrasa J.M."/>
            <person name="Sanchez-Garcia M."/>
            <person name="Camarero S."/>
            <person name="Miyauchi S."/>
            <person name="Serrano A."/>
            <person name="Linde D."/>
            <person name="Babiker R."/>
            <person name="Drula E."/>
            <person name="Ayuso-Fernandez I."/>
            <person name="Pacheco R."/>
            <person name="Padilla G."/>
            <person name="Ferreira P."/>
            <person name="Barriuso J."/>
            <person name="Kellner H."/>
            <person name="Castanera R."/>
            <person name="Alfaro M."/>
            <person name="Ramirez L."/>
            <person name="Pisabarro A.G."/>
            <person name="Kuo A."/>
            <person name="Tritt A."/>
            <person name="Lipzen A."/>
            <person name="He G."/>
            <person name="Yan M."/>
            <person name="Ng V."/>
            <person name="Cullen D."/>
            <person name="Martin F."/>
            <person name="Rosso M.-N."/>
            <person name="Henrissat B."/>
            <person name="Hibbett D."/>
            <person name="Martinez A.T."/>
            <person name="Grigoriev I.V."/>
        </authorList>
    </citation>
    <scope>NUCLEOTIDE SEQUENCE</scope>
    <source>
        <strain evidence="3">CIRM-BRFM 674</strain>
    </source>
</reference>
<comment type="caution">
    <text evidence="3">The sequence shown here is derived from an EMBL/GenBank/DDBJ whole genome shotgun (WGS) entry which is preliminary data.</text>
</comment>
<dbReference type="Pfam" id="PF00646">
    <property type="entry name" value="F-box"/>
    <property type="match status" value="1"/>
</dbReference>
<evidence type="ECO:0000259" key="2">
    <source>
        <dbReference type="PROSITE" id="PS50181"/>
    </source>
</evidence>
<evidence type="ECO:0000313" key="4">
    <source>
        <dbReference type="Proteomes" id="UP000807469"/>
    </source>
</evidence>
<dbReference type="Proteomes" id="UP000807469">
    <property type="component" value="Unassembled WGS sequence"/>
</dbReference>
<dbReference type="OrthoDB" id="5554140at2759"/>
<dbReference type="GO" id="GO:0006893">
    <property type="term" value="P:Golgi to plasma membrane transport"/>
    <property type="evidence" value="ECO:0007669"/>
    <property type="project" value="TreeGrafter"/>
</dbReference>
<dbReference type="InterPro" id="IPR009976">
    <property type="entry name" value="Sec10-like"/>
</dbReference>
<feature type="compositionally biased region" description="Polar residues" evidence="1">
    <location>
        <begin position="590"/>
        <end position="601"/>
    </location>
</feature>
<evidence type="ECO:0000313" key="3">
    <source>
        <dbReference type="EMBL" id="KAF9483308.1"/>
    </source>
</evidence>
<feature type="domain" description="F-box" evidence="2">
    <location>
        <begin position="37"/>
        <end position="83"/>
    </location>
</feature>
<dbReference type="EMBL" id="MU155155">
    <property type="protein sequence ID" value="KAF9483308.1"/>
    <property type="molecule type" value="Genomic_DNA"/>
</dbReference>
<dbReference type="PANTHER" id="PTHR12100">
    <property type="entry name" value="SEC10"/>
    <property type="match status" value="1"/>
</dbReference>
<proteinExistence type="predicted"/>
<dbReference type="GO" id="GO:0006887">
    <property type="term" value="P:exocytosis"/>
    <property type="evidence" value="ECO:0007669"/>
    <property type="project" value="TreeGrafter"/>
</dbReference>
<dbReference type="AlphaFoldDB" id="A0A9P6D563"/>